<dbReference type="GO" id="GO:0016020">
    <property type="term" value="C:membrane"/>
    <property type="evidence" value="ECO:0007669"/>
    <property type="project" value="UniProtKB-SubCell"/>
</dbReference>
<sequence length="98" mass="10357">MDVAAGGGFKNVTSPTPYLFGGLALMLAIIAFALIILACTCQENSLSTNAGGYEEKDTKNVEMVVDLEPKIVVIMAGDTNPTYLAKPLSSTCHTEEMV</sequence>
<dbReference type="Gramene" id="rna34599">
    <property type="protein sequence ID" value="RHN50326.1"/>
    <property type="gene ID" value="gene34599"/>
</dbReference>
<evidence type="ECO:0000313" key="13">
    <source>
        <dbReference type="Proteomes" id="UP000002051"/>
    </source>
</evidence>
<dbReference type="InterPro" id="IPR040359">
    <property type="entry name" value="GDU"/>
</dbReference>
<evidence type="ECO:0000256" key="2">
    <source>
        <dbReference type="ARBA" id="ARBA00009977"/>
    </source>
</evidence>
<evidence type="ECO:0000313" key="14">
    <source>
        <dbReference type="Proteomes" id="UP000265566"/>
    </source>
</evidence>
<dbReference type="EMBL" id="BT144476">
    <property type="protein sequence ID" value="AFK44270.1"/>
    <property type="molecule type" value="mRNA"/>
</dbReference>
<evidence type="ECO:0000313" key="11">
    <source>
        <dbReference type="EMBL" id="RHN50326.1"/>
    </source>
</evidence>
<keyword evidence="13" id="KW-1185">Reference proteome</keyword>
<reference evidence="14" key="5">
    <citation type="journal article" date="2018" name="Nat. Plants">
        <title>Whole-genome landscape of Medicago truncatula symbiotic genes.</title>
        <authorList>
            <person name="Pecrix Y."/>
            <person name="Staton S.E."/>
            <person name="Sallet E."/>
            <person name="Lelandais-Briere C."/>
            <person name="Moreau S."/>
            <person name="Carrere S."/>
            <person name="Blein T."/>
            <person name="Jardinaud M.F."/>
            <person name="Latrasse D."/>
            <person name="Zouine M."/>
            <person name="Zahm M."/>
            <person name="Kreplak J."/>
            <person name="Mayjonade B."/>
            <person name="Satge C."/>
            <person name="Perez M."/>
            <person name="Cauet S."/>
            <person name="Marande W."/>
            <person name="Chantry-Darmon C."/>
            <person name="Lopez-Roques C."/>
            <person name="Bouchez O."/>
            <person name="Berard A."/>
            <person name="Debelle F."/>
            <person name="Munos S."/>
            <person name="Bendahmane A."/>
            <person name="Berges H."/>
            <person name="Niebel A."/>
            <person name="Buitink J."/>
            <person name="Frugier F."/>
            <person name="Benhamed M."/>
            <person name="Crespi M."/>
            <person name="Gouzy J."/>
            <person name="Gamas P."/>
        </authorList>
    </citation>
    <scope>NUCLEOTIDE SEQUENCE [LARGE SCALE GENOMIC DNA]</scope>
    <source>
        <strain evidence="14">cv. Jemalong A17</strain>
    </source>
</reference>
<gene>
    <name evidence="12" type="primary">25495504</name>
    <name evidence="10" type="ordered locus">MTR_6g016480</name>
    <name evidence="11" type="ORF">MtrunA17_Chr6g0456221</name>
</gene>
<dbReference type="EMBL" id="PSQE01000006">
    <property type="protein sequence ID" value="RHN50326.1"/>
    <property type="molecule type" value="Genomic_DNA"/>
</dbReference>
<evidence type="ECO:0000256" key="8">
    <source>
        <dbReference type="SAM" id="Phobius"/>
    </source>
</evidence>
<protein>
    <submittedName>
        <fullName evidence="10">Transmembrane protein, putative</fullName>
    </submittedName>
</protein>
<dbReference type="GO" id="GO:0006865">
    <property type="term" value="P:amino acid transport"/>
    <property type="evidence" value="ECO:0007669"/>
    <property type="project" value="UniProtKB-KW"/>
</dbReference>
<dbReference type="EnsemblPlants" id="KEH25222">
    <property type="protein sequence ID" value="KEH25222"/>
    <property type="gene ID" value="MTR_6g016480"/>
</dbReference>
<evidence type="ECO:0000256" key="3">
    <source>
        <dbReference type="ARBA" id="ARBA00022448"/>
    </source>
</evidence>
<dbReference type="AlphaFoldDB" id="I3SVH8"/>
<dbReference type="GO" id="GO:0080143">
    <property type="term" value="P:regulation of amino acid export"/>
    <property type="evidence" value="ECO:0007669"/>
    <property type="project" value="InterPro"/>
</dbReference>
<dbReference type="HOGENOM" id="CLU_112624_3_0_1"/>
<reference evidence="9" key="2">
    <citation type="submission" date="2012-05" db="EMBL/GenBank/DDBJ databases">
        <authorList>
            <person name="Krishnakumar V."/>
            <person name="Cheung F."/>
            <person name="Xiao Y."/>
            <person name="Chan A."/>
            <person name="Moskal W.A."/>
            <person name="Town C.D."/>
        </authorList>
    </citation>
    <scope>NUCLEOTIDE SEQUENCE</scope>
</reference>
<dbReference type="Proteomes" id="UP000265566">
    <property type="component" value="Chromosome 6"/>
</dbReference>
<evidence type="ECO:0000256" key="1">
    <source>
        <dbReference type="ARBA" id="ARBA00004167"/>
    </source>
</evidence>
<evidence type="ECO:0000256" key="6">
    <source>
        <dbReference type="ARBA" id="ARBA00022989"/>
    </source>
</evidence>
<feature type="transmembrane region" description="Helical" evidence="8">
    <location>
        <begin position="18"/>
        <end position="39"/>
    </location>
</feature>
<dbReference type="PANTHER" id="PTHR33228:SF76">
    <property type="entry name" value="PROTEIN GLUTAMINE DUMPER 7"/>
    <property type="match status" value="1"/>
</dbReference>
<reference evidence="10 13" key="1">
    <citation type="journal article" date="2011" name="Nature">
        <title>The Medicago genome provides insight into the evolution of rhizobial symbioses.</title>
        <authorList>
            <person name="Young N.D."/>
            <person name="Debelle F."/>
            <person name="Oldroyd G.E."/>
            <person name="Geurts R."/>
            <person name="Cannon S.B."/>
            <person name="Udvardi M.K."/>
            <person name="Benedito V.A."/>
            <person name="Mayer K.F."/>
            <person name="Gouzy J."/>
            <person name="Schoof H."/>
            <person name="Van de Peer Y."/>
            <person name="Proost S."/>
            <person name="Cook D.R."/>
            <person name="Meyers B.C."/>
            <person name="Spannagl M."/>
            <person name="Cheung F."/>
            <person name="De Mita S."/>
            <person name="Krishnakumar V."/>
            <person name="Gundlach H."/>
            <person name="Zhou S."/>
            <person name="Mudge J."/>
            <person name="Bharti A.K."/>
            <person name="Murray J.D."/>
            <person name="Naoumkina M.A."/>
            <person name="Rosen B."/>
            <person name="Silverstein K.A."/>
            <person name="Tang H."/>
            <person name="Rombauts S."/>
            <person name="Zhao P.X."/>
            <person name="Zhou P."/>
            <person name="Barbe V."/>
            <person name="Bardou P."/>
            <person name="Bechner M."/>
            <person name="Bellec A."/>
            <person name="Berger A."/>
            <person name="Berges H."/>
            <person name="Bidwell S."/>
            <person name="Bisseling T."/>
            <person name="Choisne N."/>
            <person name="Couloux A."/>
            <person name="Denny R."/>
            <person name="Deshpande S."/>
            <person name="Dai X."/>
            <person name="Doyle J.J."/>
            <person name="Dudez A.M."/>
            <person name="Farmer A.D."/>
            <person name="Fouteau S."/>
            <person name="Franken C."/>
            <person name="Gibelin C."/>
            <person name="Gish J."/>
            <person name="Goldstein S."/>
            <person name="Gonzalez A.J."/>
            <person name="Green P.J."/>
            <person name="Hallab A."/>
            <person name="Hartog M."/>
            <person name="Hua A."/>
            <person name="Humphray S.J."/>
            <person name="Jeong D.H."/>
            <person name="Jing Y."/>
            <person name="Jocker A."/>
            <person name="Kenton S.M."/>
            <person name="Kim D.J."/>
            <person name="Klee K."/>
            <person name="Lai H."/>
            <person name="Lang C."/>
            <person name="Lin S."/>
            <person name="Macmil S.L."/>
            <person name="Magdelenat G."/>
            <person name="Matthews L."/>
            <person name="McCorrison J."/>
            <person name="Monaghan E.L."/>
            <person name="Mun J.H."/>
            <person name="Najar F.Z."/>
            <person name="Nicholson C."/>
            <person name="Noirot C."/>
            <person name="O'Bleness M."/>
            <person name="Paule C.R."/>
            <person name="Poulain J."/>
            <person name="Prion F."/>
            <person name="Qin B."/>
            <person name="Qu C."/>
            <person name="Retzel E.F."/>
            <person name="Riddle C."/>
            <person name="Sallet E."/>
            <person name="Samain S."/>
            <person name="Samson N."/>
            <person name="Sanders I."/>
            <person name="Saurat O."/>
            <person name="Scarpelli C."/>
            <person name="Schiex T."/>
            <person name="Segurens B."/>
            <person name="Severin A.J."/>
            <person name="Sherrier D.J."/>
            <person name="Shi R."/>
            <person name="Sims S."/>
            <person name="Singer S.R."/>
            <person name="Sinharoy S."/>
            <person name="Sterck L."/>
            <person name="Viollet A."/>
            <person name="Wang B.B."/>
            <person name="Wang K."/>
            <person name="Wang M."/>
            <person name="Wang X."/>
            <person name="Warfsmann J."/>
            <person name="Weissenbach J."/>
            <person name="White D.D."/>
            <person name="White J.D."/>
            <person name="Wiley G.B."/>
            <person name="Wincker P."/>
            <person name="Xing Y."/>
            <person name="Yang L."/>
            <person name="Yao Z."/>
            <person name="Ying F."/>
            <person name="Zhai J."/>
            <person name="Zhou L."/>
            <person name="Zuber A."/>
            <person name="Denarie J."/>
            <person name="Dixon R.A."/>
            <person name="May G.D."/>
            <person name="Schwartz D.C."/>
            <person name="Rogers J."/>
            <person name="Quetier F."/>
            <person name="Town C.D."/>
            <person name="Roe B.A."/>
        </authorList>
    </citation>
    <scope>NUCLEOTIDE SEQUENCE [LARGE SCALE GENOMIC DNA]</scope>
    <source>
        <strain evidence="10">A17</strain>
        <strain evidence="12 13">cv. Jemalong A17</strain>
    </source>
</reference>
<reference evidence="11" key="6">
    <citation type="journal article" date="2018" name="Nat. Plants">
        <title>Whole-genome landscape of Medicago truncatula symbiotic genes.</title>
        <authorList>
            <person name="Pecrix Y."/>
            <person name="Gamas P."/>
            <person name="Carrere S."/>
        </authorList>
    </citation>
    <scope>NUCLEOTIDE SEQUENCE</scope>
    <source>
        <tissue evidence="11">Leaves</tissue>
    </source>
</reference>
<evidence type="ECO:0000256" key="4">
    <source>
        <dbReference type="ARBA" id="ARBA00022692"/>
    </source>
</evidence>
<dbReference type="STRING" id="3880.I3SVH8"/>
<dbReference type="EMBL" id="CM001222">
    <property type="protein sequence ID" value="KEH25222.1"/>
    <property type="molecule type" value="Genomic_DNA"/>
</dbReference>
<dbReference type="Proteomes" id="UP000002051">
    <property type="component" value="Chromosome 6"/>
</dbReference>
<keyword evidence="3" id="KW-0813">Transport</keyword>
<keyword evidence="7 8" id="KW-0472">Membrane</keyword>
<evidence type="ECO:0000256" key="5">
    <source>
        <dbReference type="ARBA" id="ARBA00022970"/>
    </source>
</evidence>
<dbReference type="KEGG" id="mtr:25495504"/>
<evidence type="ECO:0000256" key="7">
    <source>
        <dbReference type="ARBA" id="ARBA00023136"/>
    </source>
</evidence>
<keyword evidence="6 8" id="KW-1133">Transmembrane helix</keyword>
<evidence type="ECO:0000313" key="9">
    <source>
        <dbReference type="EMBL" id="AFK44270.1"/>
    </source>
</evidence>
<accession>I3SVH8</accession>
<keyword evidence="4 8" id="KW-0812">Transmembrane</keyword>
<comment type="subcellular location">
    <subcellularLocation>
        <location evidence="1">Membrane</location>
        <topology evidence="1">Single-pass membrane protein</topology>
    </subcellularLocation>
</comment>
<reference evidence="10 13" key="3">
    <citation type="journal article" date="2014" name="BMC Genomics">
        <title>An improved genome release (version Mt4.0) for the model legume Medicago truncatula.</title>
        <authorList>
            <person name="Tang H."/>
            <person name="Krishnakumar V."/>
            <person name="Bidwell S."/>
            <person name="Rosen B."/>
            <person name="Chan A."/>
            <person name="Zhou S."/>
            <person name="Gentzbittel L."/>
            <person name="Childs K.L."/>
            <person name="Yandell M."/>
            <person name="Gundlach H."/>
            <person name="Mayer K.F."/>
            <person name="Schwartz D.C."/>
            <person name="Town C.D."/>
        </authorList>
    </citation>
    <scope>GENOME REANNOTATION</scope>
    <source>
        <strain evidence="10">A17</strain>
        <strain evidence="12 13">cv. Jemalong A17</strain>
    </source>
</reference>
<dbReference type="PANTHER" id="PTHR33228">
    <property type="entry name" value="PROTEIN GLUTAMINE DUMPER 4-RELATED"/>
    <property type="match status" value="1"/>
</dbReference>
<proteinExistence type="evidence at transcript level"/>
<reference evidence="12" key="4">
    <citation type="submission" date="2015-04" db="UniProtKB">
        <authorList>
            <consortium name="EnsemblPlants"/>
        </authorList>
    </citation>
    <scope>IDENTIFICATION</scope>
    <source>
        <strain evidence="12">cv. Jemalong A17</strain>
    </source>
</reference>
<organism evidence="9">
    <name type="scientific">Medicago truncatula</name>
    <name type="common">Barrel medic</name>
    <name type="synonym">Medicago tribuloides</name>
    <dbReference type="NCBI Taxonomy" id="3880"/>
    <lineage>
        <taxon>Eukaryota</taxon>
        <taxon>Viridiplantae</taxon>
        <taxon>Streptophyta</taxon>
        <taxon>Embryophyta</taxon>
        <taxon>Tracheophyta</taxon>
        <taxon>Spermatophyta</taxon>
        <taxon>Magnoliopsida</taxon>
        <taxon>eudicotyledons</taxon>
        <taxon>Gunneridae</taxon>
        <taxon>Pentapetalae</taxon>
        <taxon>rosids</taxon>
        <taxon>fabids</taxon>
        <taxon>Fabales</taxon>
        <taxon>Fabaceae</taxon>
        <taxon>Papilionoideae</taxon>
        <taxon>50 kb inversion clade</taxon>
        <taxon>NPAAA clade</taxon>
        <taxon>Hologalegina</taxon>
        <taxon>IRL clade</taxon>
        <taxon>Trifolieae</taxon>
        <taxon>Medicago</taxon>
    </lineage>
</organism>
<comment type="similarity">
    <text evidence="2">Belongs to the GLUTAMINE DUMPER 1 (TC 9.B.60) family.</text>
</comment>
<evidence type="ECO:0000313" key="10">
    <source>
        <dbReference type="EMBL" id="KEH25222.1"/>
    </source>
</evidence>
<keyword evidence="5" id="KW-0029">Amino-acid transport</keyword>
<dbReference type="OrthoDB" id="770444at2759"/>
<name>I3SVH8_MEDTR</name>
<evidence type="ECO:0000313" key="12">
    <source>
        <dbReference type="EnsemblPlants" id="KEH25222"/>
    </source>
</evidence>